<dbReference type="InterPro" id="IPR009003">
    <property type="entry name" value="Peptidase_S1_PA"/>
</dbReference>
<dbReference type="InterPro" id="IPR003825">
    <property type="entry name" value="Colicin-V_CvpA"/>
</dbReference>
<sequence length="403" mass="42112">MFLGLTVLDVLLILLFISYAITGYRQGLVVSVLSLLGFLAGGALAMWLVPLALNEWAALDNALLLRSVVLIAGVFILASLGQALFVMLGARLRGHLQRRPVRALDAVTGALVVVASAAVLVWFIAGALRGGAPAPIAKAIGESRVLRTIDGVVPPQTSRLFAGFREVLDREGFPRVFDGLEAERISPVAPPDPDVALTPGVRDAASSIIKITGVADACNRGQEGSGWVVAPERVVTNAHVVAGMERATLRIHGTGRSYTGQVVIFDDKRDLAVLAVPGLPAQPLRQGPDLARGDSGVVAGFPLDGPYRLDAARVREVVDARGSDIYGRPGTSREVYSLFAQVRPGNSGGPLLSTDGRVVGVVFAKSLDDDQTGYALTMAEARPVLDAATSASTPVDTGACVTG</sequence>
<evidence type="ECO:0000256" key="1">
    <source>
        <dbReference type="ARBA" id="ARBA00004141"/>
    </source>
</evidence>
<evidence type="ECO:0000256" key="3">
    <source>
        <dbReference type="ARBA" id="ARBA00022989"/>
    </source>
</evidence>
<feature type="transmembrane region" description="Helical" evidence="5">
    <location>
        <begin position="6"/>
        <end position="22"/>
    </location>
</feature>
<dbReference type="SUPFAM" id="SSF50494">
    <property type="entry name" value="Trypsin-like serine proteases"/>
    <property type="match status" value="1"/>
</dbReference>
<dbReference type="AlphaFoldDB" id="A0A849HBA0"/>
<dbReference type="GO" id="GO:0009403">
    <property type="term" value="P:toxin biosynthetic process"/>
    <property type="evidence" value="ECO:0007669"/>
    <property type="project" value="InterPro"/>
</dbReference>
<keyword evidence="4 5" id="KW-0472">Membrane</keyword>
<dbReference type="RefSeq" id="WP_171244290.1">
    <property type="nucleotide sequence ID" value="NZ_JABEPQ010000003.1"/>
</dbReference>
<evidence type="ECO:0000313" key="6">
    <source>
        <dbReference type="EMBL" id="NNM47160.1"/>
    </source>
</evidence>
<comment type="caution">
    <text evidence="6">The sequence shown here is derived from an EMBL/GenBank/DDBJ whole genome shotgun (WGS) entry which is preliminary data.</text>
</comment>
<feature type="transmembrane region" description="Helical" evidence="5">
    <location>
        <begin position="29"/>
        <end position="49"/>
    </location>
</feature>
<organism evidence="6 7">
    <name type="scientific">Knoellia koreensis</name>
    <dbReference type="NCBI Taxonomy" id="2730921"/>
    <lineage>
        <taxon>Bacteria</taxon>
        <taxon>Bacillati</taxon>
        <taxon>Actinomycetota</taxon>
        <taxon>Actinomycetes</taxon>
        <taxon>Micrococcales</taxon>
        <taxon>Intrasporangiaceae</taxon>
        <taxon>Knoellia</taxon>
    </lineage>
</organism>
<keyword evidence="6" id="KW-0378">Hydrolase</keyword>
<evidence type="ECO:0000313" key="7">
    <source>
        <dbReference type="Proteomes" id="UP000588586"/>
    </source>
</evidence>
<feature type="transmembrane region" description="Helical" evidence="5">
    <location>
        <begin position="69"/>
        <end position="92"/>
    </location>
</feature>
<evidence type="ECO:0000256" key="4">
    <source>
        <dbReference type="ARBA" id="ARBA00023136"/>
    </source>
</evidence>
<dbReference type="NCBIfam" id="NF033740">
    <property type="entry name" value="MarP_fam_protase"/>
    <property type="match status" value="1"/>
</dbReference>
<dbReference type="GO" id="GO:0016020">
    <property type="term" value="C:membrane"/>
    <property type="evidence" value="ECO:0007669"/>
    <property type="project" value="UniProtKB-SubCell"/>
</dbReference>
<dbReference type="Pfam" id="PF13365">
    <property type="entry name" value="Trypsin_2"/>
    <property type="match status" value="1"/>
</dbReference>
<keyword evidence="3 5" id="KW-1133">Transmembrane helix</keyword>
<name>A0A849HBA0_9MICO</name>
<dbReference type="PANTHER" id="PTHR43019">
    <property type="entry name" value="SERINE ENDOPROTEASE DEGS"/>
    <property type="match status" value="1"/>
</dbReference>
<dbReference type="PRINTS" id="PR00834">
    <property type="entry name" value="PROTEASES2C"/>
</dbReference>
<dbReference type="PANTHER" id="PTHR43019:SF23">
    <property type="entry name" value="PROTEASE DO-LIKE 5, CHLOROPLASTIC"/>
    <property type="match status" value="1"/>
</dbReference>
<comment type="subcellular location">
    <subcellularLocation>
        <location evidence="1">Membrane</location>
        <topology evidence="1">Multi-pass membrane protein</topology>
    </subcellularLocation>
</comment>
<dbReference type="GO" id="GO:0004252">
    <property type="term" value="F:serine-type endopeptidase activity"/>
    <property type="evidence" value="ECO:0007669"/>
    <property type="project" value="InterPro"/>
</dbReference>
<gene>
    <name evidence="6" type="ORF">HJG52_14250</name>
</gene>
<dbReference type="Proteomes" id="UP000588586">
    <property type="component" value="Unassembled WGS sequence"/>
</dbReference>
<dbReference type="GO" id="GO:0006508">
    <property type="term" value="P:proteolysis"/>
    <property type="evidence" value="ECO:0007669"/>
    <property type="project" value="UniProtKB-KW"/>
</dbReference>
<reference evidence="6 7" key="1">
    <citation type="submission" date="2020-04" db="EMBL/GenBank/DDBJ databases">
        <title>Knoellia sp. isolate from air conditioner.</title>
        <authorList>
            <person name="Chea S."/>
            <person name="Kim D.-U."/>
        </authorList>
    </citation>
    <scope>NUCLEOTIDE SEQUENCE [LARGE SCALE GENOMIC DNA]</scope>
    <source>
        <strain evidence="6 7">DB2414S</strain>
    </source>
</reference>
<keyword evidence="6" id="KW-0645">Protease</keyword>
<feature type="transmembrane region" description="Helical" evidence="5">
    <location>
        <begin position="104"/>
        <end position="125"/>
    </location>
</feature>
<dbReference type="EMBL" id="JABEPQ010000003">
    <property type="protein sequence ID" value="NNM47160.1"/>
    <property type="molecule type" value="Genomic_DNA"/>
</dbReference>
<dbReference type="Gene3D" id="2.40.10.10">
    <property type="entry name" value="Trypsin-like serine proteases"/>
    <property type="match status" value="2"/>
</dbReference>
<evidence type="ECO:0000256" key="5">
    <source>
        <dbReference type="SAM" id="Phobius"/>
    </source>
</evidence>
<keyword evidence="7" id="KW-1185">Reference proteome</keyword>
<protein>
    <submittedName>
        <fullName evidence="6">MarP family serine protease</fullName>
    </submittedName>
</protein>
<evidence type="ECO:0000256" key="2">
    <source>
        <dbReference type="ARBA" id="ARBA00022692"/>
    </source>
</evidence>
<dbReference type="InterPro" id="IPR001940">
    <property type="entry name" value="Peptidase_S1C"/>
</dbReference>
<accession>A0A849HBA0</accession>
<dbReference type="InterPro" id="IPR047680">
    <property type="entry name" value="MarP-like"/>
</dbReference>
<proteinExistence type="predicted"/>
<dbReference type="Pfam" id="PF02674">
    <property type="entry name" value="Colicin_V"/>
    <property type="match status" value="1"/>
</dbReference>
<keyword evidence="2 5" id="KW-0812">Transmembrane</keyword>
<dbReference type="InterPro" id="IPR043504">
    <property type="entry name" value="Peptidase_S1_PA_chymotrypsin"/>
</dbReference>